<sequence length="336" mass="34638">MAGFNKCAGLRSGSKSLNTVLDAAHTFEKGTAGLSRQESGARAQARATCGSAGVGFLGGATSWTSHASVTIPKPTIPSGRPNAPCAIEFAMSSYLSNLLTHTTSRYNSLRRTLLSSEDDGDTEDDTHICRVLRAHYTEKGRPFPPWLPPDPKEKKTAPQQYAQQGGYGSYLTSSGGRSPYGAAQQGGDRGSSSLSDLWDPPSGGQSNATAQPQSLRNARRPLSNQSATTSSTNLAPPQARPLPSQRAGSYQTTASQQTGSRPGSAVDPSPPTSSYGAPSAGSAQDRLKARLWGAKSNTSPSASPAPGAGGASSGPYGGGGSNPYDRSGGDGRRYGK</sequence>
<dbReference type="Proteomes" id="UP000799539">
    <property type="component" value="Unassembled WGS sequence"/>
</dbReference>
<dbReference type="OrthoDB" id="2683368at2759"/>
<feature type="compositionally biased region" description="Polar residues" evidence="1">
    <location>
        <begin position="246"/>
        <end position="261"/>
    </location>
</feature>
<evidence type="ECO:0000259" key="2">
    <source>
        <dbReference type="Pfam" id="PF14475"/>
    </source>
</evidence>
<gene>
    <name evidence="3" type="ORF">CERZMDRAFT_117418</name>
</gene>
<proteinExistence type="predicted"/>
<dbReference type="EMBL" id="ML992671">
    <property type="protein sequence ID" value="KAF2213177.1"/>
    <property type="molecule type" value="Genomic_DNA"/>
</dbReference>
<dbReference type="Pfam" id="PF14475">
    <property type="entry name" value="Mso1_Sec1_bdg"/>
    <property type="match status" value="1"/>
</dbReference>
<name>A0A6A6FID5_9PEZI</name>
<feature type="compositionally biased region" description="Gly residues" evidence="1">
    <location>
        <begin position="307"/>
        <end position="321"/>
    </location>
</feature>
<evidence type="ECO:0000313" key="3">
    <source>
        <dbReference type="EMBL" id="KAF2213177.1"/>
    </source>
</evidence>
<feature type="compositionally biased region" description="Polar residues" evidence="1">
    <location>
        <begin position="204"/>
        <end position="235"/>
    </location>
</feature>
<evidence type="ECO:0000313" key="4">
    <source>
        <dbReference type="Proteomes" id="UP000799539"/>
    </source>
</evidence>
<evidence type="ECO:0000256" key="1">
    <source>
        <dbReference type="SAM" id="MobiDB-lite"/>
    </source>
</evidence>
<feature type="compositionally biased region" description="Low complexity" evidence="1">
    <location>
        <begin position="190"/>
        <end position="203"/>
    </location>
</feature>
<protein>
    <recommendedName>
        <fullName evidence="2">Mso1 N-terminal domain-containing protein</fullName>
    </recommendedName>
</protein>
<feature type="compositionally biased region" description="Low complexity" evidence="1">
    <location>
        <begin position="159"/>
        <end position="177"/>
    </location>
</feature>
<dbReference type="InterPro" id="IPR028095">
    <property type="entry name" value="Mso1_N_dom"/>
</dbReference>
<dbReference type="AlphaFoldDB" id="A0A6A6FID5"/>
<feature type="compositionally biased region" description="Basic and acidic residues" evidence="1">
    <location>
        <begin position="327"/>
        <end position="336"/>
    </location>
</feature>
<accession>A0A6A6FID5</accession>
<feature type="domain" description="Mso1 N-terminal" evidence="2">
    <location>
        <begin position="108"/>
        <end position="147"/>
    </location>
</feature>
<keyword evidence="4" id="KW-1185">Reference proteome</keyword>
<organism evidence="3 4">
    <name type="scientific">Cercospora zeae-maydis SCOH1-5</name>
    <dbReference type="NCBI Taxonomy" id="717836"/>
    <lineage>
        <taxon>Eukaryota</taxon>
        <taxon>Fungi</taxon>
        <taxon>Dikarya</taxon>
        <taxon>Ascomycota</taxon>
        <taxon>Pezizomycotina</taxon>
        <taxon>Dothideomycetes</taxon>
        <taxon>Dothideomycetidae</taxon>
        <taxon>Mycosphaerellales</taxon>
        <taxon>Mycosphaerellaceae</taxon>
        <taxon>Cercospora</taxon>
    </lineage>
</organism>
<reference evidence="3" key="1">
    <citation type="journal article" date="2020" name="Stud. Mycol.">
        <title>101 Dothideomycetes genomes: a test case for predicting lifestyles and emergence of pathogens.</title>
        <authorList>
            <person name="Haridas S."/>
            <person name="Albert R."/>
            <person name="Binder M."/>
            <person name="Bloem J."/>
            <person name="Labutti K."/>
            <person name="Salamov A."/>
            <person name="Andreopoulos B."/>
            <person name="Baker S."/>
            <person name="Barry K."/>
            <person name="Bills G."/>
            <person name="Bluhm B."/>
            <person name="Cannon C."/>
            <person name="Castanera R."/>
            <person name="Culley D."/>
            <person name="Daum C."/>
            <person name="Ezra D."/>
            <person name="Gonzalez J."/>
            <person name="Henrissat B."/>
            <person name="Kuo A."/>
            <person name="Liang C."/>
            <person name="Lipzen A."/>
            <person name="Lutzoni F."/>
            <person name="Magnuson J."/>
            <person name="Mondo S."/>
            <person name="Nolan M."/>
            <person name="Ohm R."/>
            <person name="Pangilinan J."/>
            <person name="Park H.-J."/>
            <person name="Ramirez L."/>
            <person name="Alfaro M."/>
            <person name="Sun H."/>
            <person name="Tritt A."/>
            <person name="Yoshinaga Y."/>
            <person name="Zwiers L.-H."/>
            <person name="Turgeon B."/>
            <person name="Goodwin S."/>
            <person name="Spatafora J."/>
            <person name="Crous P."/>
            <person name="Grigoriev I."/>
        </authorList>
    </citation>
    <scope>NUCLEOTIDE SEQUENCE</scope>
    <source>
        <strain evidence="3">SCOH1-5</strain>
    </source>
</reference>
<feature type="region of interest" description="Disordered" evidence="1">
    <location>
        <begin position="139"/>
        <end position="336"/>
    </location>
</feature>